<dbReference type="RefSeq" id="WP_343070479.1">
    <property type="nucleotide sequence ID" value="NZ_JACHDS010000001.1"/>
</dbReference>
<dbReference type="AlphaFoldDB" id="A0A7W9YGM6"/>
<accession>A0A7W9YGM6</accession>
<dbReference type="SUPFAM" id="SSF51735">
    <property type="entry name" value="NAD(P)-binding Rossmann-fold domains"/>
    <property type="match status" value="1"/>
</dbReference>
<evidence type="ECO:0000256" key="1">
    <source>
        <dbReference type="SAM" id="MobiDB-lite"/>
    </source>
</evidence>
<dbReference type="InterPro" id="IPR036291">
    <property type="entry name" value="NAD(P)-bd_dom_sf"/>
</dbReference>
<protein>
    <submittedName>
        <fullName evidence="2">NAD(P)-dependent dehydrogenase (Short-subunit alcohol dehydrogenase family)</fullName>
    </submittedName>
</protein>
<proteinExistence type="predicted"/>
<dbReference type="Pfam" id="PF00106">
    <property type="entry name" value="adh_short"/>
    <property type="match status" value="1"/>
</dbReference>
<evidence type="ECO:0000313" key="2">
    <source>
        <dbReference type="EMBL" id="MBB6171600.1"/>
    </source>
</evidence>
<sequence>MAQHHAAQSARPPRPVAAVTGAGSGIGRAVALRLAADGYAVVLAGRRRAPPGAAGGDRPGRGAAGRHLGGECRRRRP</sequence>
<organism evidence="2 3">
    <name type="scientific">Nocardiopsis mwathae</name>
    <dbReference type="NCBI Taxonomy" id="1472723"/>
    <lineage>
        <taxon>Bacteria</taxon>
        <taxon>Bacillati</taxon>
        <taxon>Actinomycetota</taxon>
        <taxon>Actinomycetes</taxon>
        <taxon>Streptosporangiales</taxon>
        <taxon>Nocardiopsidaceae</taxon>
        <taxon>Nocardiopsis</taxon>
    </lineage>
</organism>
<gene>
    <name evidence="2" type="ORF">HNR23_001660</name>
</gene>
<feature type="region of interest" description="Disordered" evidence="1">
    <location>
        <begin position="48"/>
        <end position="77"/>
    </location>
</feature>
<dbReference type="Proteomes" id="UP000546642">
    <property type="component" value="Unassembled WGS sequence"/>
</dbReference>
<dbReference type="Gene3D" id="3.40.50.720">
    <property type="entry name" value="NAD(P)-binding Rossmann-like Domain"/>
    <property type="match status" value="1"/>
</dbReference>
<dbReference type="EMBL" id="JACHDS010000001">
    <property type="protein sequence ID" value="MBB6171600.1"/>
    <property type="molecule type" value="Genomic_DNA"/>
</dbReference>
<keyword evidence="3" id="KW-1185">Reference proteome</keyword>
<dbReference type="InterPro" id="IPR002347">
    <property type="entry name" value="SDR_fam"/>
</dbReference>
<evidence type="ECO:0000313" key="3">
    <source>
        <dbReference type="Proteomes" id="UP000546642"/>
    </source>
</evidence>
<name>A0A7W9YGM6_9ACTN</name>
<feature type="region of interest" description="Disordered" evidence="1">
    <location>
        <begin position="1"/>
        <end position="21"/>
    </location>
</feature>
<comment type="caution">
    <text evidence="2">The sequence shown here is derived from an EMBL/GenBank/DDBJ whole genome shotgun (WGS) entry which is preliminary data.</text>
</comment>
<feature type="compositionally biased region" description="Basic and acidic residues" evidence="1">
    <location>
        <begin position="68"/>
        <end position="77"/>
    </location>
</feature>
<reference evidence="2 3" key="1">
    <citation type="submission" date="2020-08" db="EMBL/GenBank/DDBJ databases">
        <title>Sequencing the genomes of 1000 actinobacteria strains.</title>
        <authorList>
            <person name="Klenk H.-P."/>
        </authorList>
    </citation>
    <scope>NUCLEOTIDE SEQUENCE [LARGE SCALE GENOMIC DNA]</scope>
    <source>
        <strain evidence="2 3">DSM 46659</strain>
    </source>
</reference>